<feature type="transmembrane region" description="Helical" evidence="1">
    <location>
        <begin position="40"/>
        <end position="64"/>
    </location>
</feature>
<organism evidence="2 3">
    <name type="scientific">Corynebacterium aquilae DSM 44791</name>
    <dbReference type="NCBI Taxonomy" id="1431546"/>
    <lineage>
        <taxon>Bacteria</taxon>
        <taxon>Bacillati</taxon>
        <taxon>Actinomycetota</taxon>
        <taxon>Actinomycetes</taxon>
        <taxon>Mycobacteriales</taxon>
        <taxon>Corynebacteriaceae</taxon>
        <taxon>Corynebacterium</taxon>
    </lineage>
</organism>
<gene>
    <name evidence="2" type="ORF">CAQU_11495</name>
</gene>
<name>A0A1L7CI83_9CORY</name>
<dbReference type="RefSeq" id="WP_075727766.1">
    <property type="nucleotide sequence ID" value="NZ_CP009245.1"/>
</dbReference>
<dbReference type="AlphaFoldDB" id="A0A1L7CI83"/>
<feature type="transmembrane region" description="Helical" evidence="1">
    <location>
        <begin position="110"/>
        <end position="132"/>
    </location>
</feature>
<accession>A0A1L7CI83</accession>
<feature type="transmembrane region" description="Helical" evidence="1">
    <location>
        <begin position="76"/>
        <end position="98"/>
    </location>
</feature>
<keyword evidence="3" id="KW-1185">Reference proteome</keyword>
<keyword evidence="1" id="KW-1133">Transmembrane helix</keyword>
<dbReference type="STRING" id="1431546.CAQU_11495"/>
<reference evidence="2 3" key="1">
    <citation type="submission" date="2014-08" db="EMBL/GenBank/DDBJ databases">
        <title>Complete genome sequence of Corynebacterium aquilae S-613T(T) (=DSM 44791(T)), isolated from the choana of a healthy golden eagle.</title>
        <authorList>
            <person name="Ruckert C."/>
            <person name="Albersmeier A."/>
            <person name="Winkler A."/>
            <person name="Kalinowski J."/>
        </authorList>
    </citation>
    <scope>NUCLEOTIDE SEQUENCE [LARGE SCALE GENOMIC DNA]</scope>
    <source>
        <strain evidence="2 3">S-613</strain>
    </source>
</reference>
<keyword evidence="1" id="KW-0812">Transmembrane</keyword>
<evidence type="ECO:0000313" key="3">
    <source>
        <dbReference type="Proteomes" id="UP000185478"/>
    </source>
</evidence>
<dbReference type="Proteomes" id="UP000185478">
    <property type="component" value="Chromosome"/>
</dbReference>
<proteinExistence type="predicted"/>
<dbReference type="KEGG" id="caqu:CAQU_11495"/>
<evidence type="ECO:0000256" key="1">
    <source>
        <dbReference type="SAM" id="Phobius"/>
    </source>
</evidence>
<keyword evidence="1" id="KW-0472">Membrane</keyword>
<protein>
    <submittedName>
        <fullName evidence="2">Uncharacterized protein</fullName>
    </submittedName>
</protein>
<dbReference type="EMBL" id="CP009245">
    <property type="protein sequence ID" value="APT85564.1"/>
    <property type="molecule type" value="Genomic_DNA"/>
</dbReference>
<evidence type="ECO:0000313" key="2">
    <source>
        <dbReference type="EMBL" id="APT85564.1"/>
    </source>
</evidence>
<sequence length="139" mass="14093">MSSSSGNAAFDPQLGQSGGLGGSIPPDAANAPGADHTAGFSGLLILSGVYVAVFAFTASFPVLANDTFRQFFIGPFGLRMVSFGLCSLVAITACTHVATAAPWDRGRRVLSGLLVATLSALALCGLGVLWVLQGPVAYC</sequence>